<evidence type="ECO:0000256" key="1">
    <source>
        <dbReference type="ARBA" id="ARBA00010768"/>
    </source>
</evidence>
<dbReference type="GO" id="GO:0004439">
    <property type="term" value="F:phosphatidylinositol-4,5-bisphosphate 5-phosphatase activity"/>
    <property type="evidence" value="ECO:0007669"/>
    <property type="project" value="TreeGrafter"/>
</dbReference>
<evidence type="ECO:0000256" key="2">
    <source>
        <dbReference type="ARBA" id="ARBA00022801"/>
    </source>
</evidence>
<organism evidence="4 5">
    <name type="scientific">Vanilla planifolia</name>
    <name type="common">Vanilla</name>
    <dbReference type="NCBI Taxonomy" id="51239"/>
    <lineage>
        <taxon>Eukaryota</taxon>
        <taxon>Viridiplantae</taxon>
        <taxon>Streptophyta</taxon>
        <taxon>Embryophyta</taxon>
        <taxon>Tracheophyta</taxon>
        <taxon>Spermatophyta</taxon>
        <taxon>Magnoliopsida</taxon>
        <taxon>Liliopsida</taxon>
        <taxon>Asparagales</taxon>
        <taxon>Orchidaceae</taxon>
        <taxon>Vanilloideae</taxon>
        <taxon>Vanilleae</taxon>
        <taxon>Vanilla</taxon>
    </lineage>
</organism>
<protein>
    <recommendedName>
        <fullName evidence="3">Inositol polyphosphate-related phosphatase domain-containing protein</fullName>
    </recommendedName>
</protein>
<dbReference type="Proteomes" id="UP000636800">
    <property type="component" value="Unassembled WGS sequence"/>
</dbReference>
<dbReference type="AlphaFoldDB" id="A0A835UR86"/>
<feature type="domain" description="Inositol polyphosphate-related phosphatase" evidence="3">
    <location>
        <begin position="42"/>
        <end position="358"/>
    </location>
</feature>
<reference evidence="4 5" key="1">
    <citation type="journal article" date="2020" name="Nat. Food">
        <title>A phased Vanilla planifolia genome enables genetic improvement of flavour and production.</title>
        <authorList>
            <person name="Hasing T."/>
            <person name="Tang H."/>
            <person name="Brym M."/>
            <person name="Khazi F."/>
            <person name="Huang T."/>
            <person name="Chambers A.H."/>
        </authorList>
    </citation>
    <scope>NUCLEOTIDE SEQUENCE [LARGE SCALE GENOMIC DNA]</scope>
    <source>
        <tissue evidence="4">Leaf</tissue>
    </source>
</reference>
<dbReference type="InterPro" id="IPR045849">
    <property type="entry name" value="IP5P_plant"/>
</dbReference>
<dbReference type="PANTHER" id="PTHR45666:SF18">
    <property type="entry name" value="TYPE IV INOSITOL POLYPHOSPHATE 5-PHOSPHATASE 9"/>
    <property type="match status" value="1"/>
</dbReference>
<comment type="caution">
    <text evidence="4">The sequence shown here is derived from an EMBL/GenBank/DDBJ whole genome shotgun (WGS) entry which is preliminary data.</text>
</comment>
<dbReference type="GO" id="GO:0034485">
    <property type="term" value="F:phosphatidylinositol-3,4,5-trisphosphate 5-phosphatase activity"/>
    <property type="evidence" value="ECO:0007669"/>
    <property type="project" value="TreeGrafter"/>
</dbReference>
<gene>
    <name evidence="4" type="ORF">HPP92_016405</name>
</gene>
<dbReference type="SUPFAM" id="SSF56219">
    <property type="entry name" value="DNase I-like"/>
    <property type="match status" value="1"/>
</dbReference>
<dbReference type="PANTHER" id="PTHR45666">
    <property type="entry name" value="TYPE IV INOSITOL POLYPHOSPHATE 5-PHOSPHATASE 9"/>
    <property type="match status" value="1"/>
</dbReference>
<dbReference type="GO" id="GO:0046856">
    <property type="term" value="P:phosphatidylinositol dephosphorylation"/>
    <property type="evidence" value="ECO:0007669"/>
    <property type="project" value="InterPro"/>
</dbReference>
<dbReference type="SMART" id="SM00128">
    <property type="entry name" value="IPPc"/>
    <property type="match status" value="1"/>
</dbReference>
<dbReference type="InterPro" id="IPR000300">
    <property type="entry name" value="IPPc"/>
</dbReference>
<dbReference type="EMBL" id="JADCNL010000008">
    <property type="protein sequence ID" value="KAG0469705.1"/>
    <property type="molecule type" value="Genomic_DNA"/>
</dbReference>
<evidence type="ECO:0000259" key="3">
    <source>
        <dbReference type="SMART" id="SM00128"/>
    </source>
</evidence>
<sequence>MWPRLVAKKLLCRQRGGISSVADFPSEDELRSSTFGEIKKTDKYRLFAGTWNVAGIPPSKNLNLGDWLETESTTYDIYILGFQEVVPLNAKNVLGPENNRVSLKWHSLISRALNAKPSSNFQCVVSKQMVGIMVSVWVRAELHPFVKHTSVSCVGCGIMGYLGNKKAVFVTEMRRCVFLQGSVSFLRCVLSFGFGRKEGDELHRNSNAMEIFSRTKFPSEPSLPLPKHILDHERVILLGDLNYRISFPEEETLSLVLQKEWDNLLQKDQLKGEITEGGVFGGWNEGAIDFSPTYKYCPNSEKYYGSQPGEKKRAPAWCDRILWRGDGMKQTGYGRCELRHSDHRPVRASLTVEVEALVHWGSSETLYFVSSELDRISYKLRELLSEDEEDGMEEQGDGIAIG</sequence>
<accession>A0A835UR86</accession>
<dbReference type="Gene3D" id="3.60.10.10">
    <property type="entry name" value="Endonuclease/exonuclease/phosphatase"/>
    <property type="match status" value="1"/>
</dbReference>
<keyword evidence="5" id="KW-1185">Reference proteome</keyword>
<proteinExistence type="inferred from homology"/>
<comment type="similarity">
    <text evidence="1">Belongs to the inositol polyphosphate 5-phosphatase family.</text>
</comment>
<dbReference type="GO" id="GO:0004445">
    <property type="term" value="F:inositol-polyphosphate 5-phosphatase activity"/>
    <property type="evidence" value="ECO:0007669"/>
    <property type="project" value="InterPro"/>
</dbReference>
<keyword evidence="2" id="KW-0378">Hydrolase</keyword>
<name>A0A835UR86_VANPL</name>
<evidence type="ECO:0000313" key="5">
    <source>
        <dbReference type="Proteomes" id="UP000636800"/>
    </source>
</evidence>
<evidence type="ECO:0000313" key="4">
    <source>
        <dbReference type="EMBL" id="KAG0469705.1"/>
    </source>
</evidence>
<dbReference type="InterPro" id="IPR036691">
    <property type="entry name" value="Endo/exonu/phosph_ase_sf"/>
</dbReference>
<dbReference type="Pfam" id="PF22669">
    <property type="entry name" value="Exo_endo_phos2"/>
    <property type="match status" value="1"/>
</dbReference>